<dbReference type="PANTHER" id="PTHR43108">
    <property type="entry name" value="N-ACETYLGLUCOSAMINE-6-SULFATASE FAMILY MEMBER"/>
    <property type="match status" value="1"/>
</dbReference>
<accession>A0ABP3XV96</accession>
<dbReference type="Gene3D" id="3.40.720.10">
    <property type="entry name" value="Alkaline Phosphatase, subunit A"/>
    <property type="match status" value="1"/>
</dbReference>
<feature type="domain" description="Sulfatase N-terminal" evidence="1">
    <location>
        <begin position="1"/>
        <end position="321"/>
    </location>
</feature>
<dbReference type="Pfam" id="PF00884">
    <property type="entry name" value="Sulfatase"/>
    <property type="match status" value="1"/>
</dbReference>
<sequence>MADDQRWDALSIAGNKHIETPFLDKLANQGTYFTNAYVTTSICAVSRASILTGQYARKHGIWGFDKNIEGDQLTNTYPLQLKKHGYTIGFIGKYGVGYELPSKQFDYWKGFGGQGSFKSKDDLDQPIHLTKRIEGQILEFIDLQKDAQKPFSLSVSFKAPHVEGDPGYFLPDQHYDSLYSDNEVATPPTSSSKYFDHFPKEFTQNNVARNRWETRFATDSMQQANIKKYYRLVHGIDQTVGALLKKLKETGLDKNTIIIYSSDNGFYLGEYGFAGKWYGSDPSIRVPLIIYDPKNTERTPKQINQKALNIDIAPTILAMAGTPIPSRMQGKDLTRLIADTTISWRDRFFYEHIWQSSERYYIPSTEGVVVSDKKYMRYFKDKDTANIIFEELYDLKHDPEEKNNLIGKEEFSALEQELKNTYREVRAFAASKE</sequence>
<dbReference type="InterPro" id="IPR000917">
    <property type="entry name" value="Sulfatase_N"/>
</dbReference>
<comment type="caution">
    <text evidence="2">The sequence shown here is derived from an EMBL/GenBank/DDBJ whole genome shotgun (WGS) entry which is preliminary data.</text>
</comment>
<protein>
    <submittedName>
        <fullName evidence="2">Sulfatase</fullName>
    </submittedName>
</protein>
<reference evidence="3" key="1">
    <citation type="journal article" date="2019" name="Int. J. Syst. Evol. Microbiol.">
        <title>The Global Catalogue of Microorganisms (GCM) 10K type strain sequencing project: providing services to taxonomists for standard genome sequencing and annotation.</title>
        <authorList>
            <consortium name="The Broad Institute Genomics Platform"/>
            <consortium name="The Broad Institute Genome Sequencing Center for Infectious Disease"/>
            <person name="Wu L."/>
            <person name="Ma J."/>
        </authorList>
    </citation>
    <scope>NUCLEOTIDE SEQUENCE [LARGE SCALE GENOMIC DNA]</scope>
    <source>
        <strain evidence="3">JCM 16082</strain>
    </source>
</reference>
<gene>
    <name evidence="2" type="ORF">GCM10009117_24820</name>
</gene>
<organism evidence="2 3">
    <name type="scientific">Gangjinia marincola</name>
    <dbReference type="NCBI Taxonomy" id="578463"/>
    <lineage>
        <taxon>Bacteria</taxon>
        <taxon>Pseudomonadati</taxon>
        <taxon>Bacteroidota</taxon>
        <taxon>Flavobacteriia</taxon>
        <taxon>Flavobacteriales</taxon>
        <taxon>Flavobacteriaceae</taxon>
        <taxon>Gangjinia</taxon>
    </lineage>
</organism>
<dbReference type="InterPro" id="IPR017850">
    <property type="entry name" value="Alkaline_phosphatase_core_sf"/>
</dbReference>
<dbReference type="Proteomes" id="UP001500507">
    <property type="component" value="Unassembled WGS sequence"/>
</dbReference>
<dbReference type="SUPFAM" id="SSF53649">
    <property type="entry name" value="Alkaline phosphatase-like"/>
    <property type="match status" value="1"/>
</dbReference>
<name>A0ABP3XV96_9FLAO</name>
<keyword evidence="3" id="KW-1185">Reference proteome</keyword>
<dbReference type="EMBL" id="BAAAFG010000016">
    <property type="protein sequence ID" value="GAA0873335.1"/>
    <property type="molecule type" value="Genomic_DNA"/>
</dbReference>
<dbReference type="PANTHER" id="PTHR43108:SF6">
    <property type="entry name" value="N-SULPHOGLUCOSAMINE SULPHOHYDROLASE"/>
    <property type="match status" value="1"/>
</dbReference>
<evidence type="ECO:0000313" key="2">
    <source>
        <dbReference type="EMBL" id="GAA0873335.1"/>
    </source>
</evidence>
<evidence type="ECO:0000313" key="3">
    <source>
        <dbReference type="Proteomes" id="UP001500507"/>
    </source>
</evidence>
<evidence type="ECO:0000259" key="1">
    <source>
        <dbReference type="Pfam" id="PF00884"/>
    </source>
</evidence>
<proteinExistence type="predicted"/>